<dbReference type="InterPro" id="IPR013244">
    <property type="entry name" value="Sec39_domain"/>
</dbReference>
<comment type="caution">
    <text evidence="7">The sequence shown here is derived from an EMBL/GenBank/DDBJ whole genome shotgun (WGS) entry which is preliminary data.</text>
</comment>
<keyword evidence="2" id="KW-0813">Transport</keyword>
<organism evidence="7 8">
    <name type="scientific">Polypterus senegalus</name>
    <name type="common">Senegal bichir</name>
    <dbReference type="NCBI Taxonomy" id="55291"/>
    <lineage>
        <taxon>Eukaryota</taxon>
        <taxon>Metazoa</taxon>
        <taxon>Chordata</taxon>
        <taxon>Craniata</taxon>
        <taxon>Vertebrata</taxon>
        <taxon>Euteleostomi</taxon>
        <taxon>Actinopterygii</taxon>
        <taxon>Polypteriformes</taxon>
        <taxon>Polypteridae</taxon>
        <taxon>Polypterus</taxon>
    </lineage>
</organism>
<dbReference type="EMBL" id="JAATIS010000485">
    <property type="protein sequence ID" value="KAG2468231.1"/>
    <property type="molecule type" value="Genomic_DNA"/>
</dbReference>
<dbReference type="GO" id="GO:0000149">
    <property type="term" value="F:SNARE binding"/>
    <property type="evidence" value="ECO:0007669"/>
    <property type="project" value="TreeGrafter"/>
</dbReference>
<keyword evidence="4" id="KW-0653">Protein transport</keyword>
<feature type="non-terminal residue" evidence="7">
    <location>
        <position position="987"/>
    </location>
</feature>
<comment type="subcellular location">
    <subcellularLocation>
        <location evidence="1">Endoplasmic reticulum</location>
    </subcellularLocation>
</comment>
<reference evidence="7 8" key="1">
    <citation type="journal article" date="2021" name="Cell">
        <title>Tracing the genetic footprints of vertebrate landing in non-teleost ray-finned fishes.</title>
        <authorList>
            <person name="Bi X."/>
            <person name="Wang K."/>
            <person name="Yang L."/>
            <person name="Pan H."/>
            <person name="Jiang H."/>
            <person name="Wei Q."/>
            <person name="Fang M."/>
            <person name="Yu H."/>
            <person name="Zhu C."/>
            <person name="Cai Y."/>
            <person name="He Y."/>
            <person name="Gan X."/>
            <person name="Zeng H."/>
            <person name="Yu D."/>
            <person name="Zhu Y."/>
            <person name="Jiang H."/>
            <person name="Qiu Q."/>
            <person name="Yang H."/>
            <person name="Zhang Y.E."/>
            <person name="Wang W."/>
            <person name="Zhu M."/>
            <person name="He S."/>
            <person name="Zhang G."/>
        </authorList>
    </citation>
    <scope>NUCLEOTIDE SEQUENCE [LARGE SCALE GENOMIC DNA]</scope>
    <source>
        <strain evidence="7">Bchr_013</strain>
    </source>
</reference>
<evidence type="ECO:0000259" key="5">
    <source>
        <dbReference type="Pfam" id="PF08314"/>
    </source>
</evidence>
<evidence type="ECO:0000313" key="7">
    <source>
        <dbReference type="EMBL" id="KAG2468231.1"/>
    </source>
</evidence>
<dbReference type="Proteomes" id="UP000886611">
    <property type="component" value="Unassembled WGS sequence"/>
</dbReference>
<proteinExistence type="predicted"/>
<dbReference type="GO" id="GO:0015031">
    <property type="term" value="P:protein transport"/>
    <property type="evidence" value="ECO:0007669"/>
    <property type="project" value="UniProtKB-KW"/>
</dbReference>
<dbReference type="GO" id="GO:0006890">
    <property type="term" value="P:retrograde vesicle-mediated transport, Golgi to endoplasmic reticulum"/>
    <property type="evidence" value="ECO:0007669"/>
    <property type="project" value="InterPro"/>
</dbReference>
<dbReference type="PANTHER" id="PTHR15922">
    <property type="entry name" value="NEUROBLASTOMA-AMPLIFIED SEQUENCE"/>
    <property type="match status" value="1"/>
</dbReference>
<feature type="domain" description="Sec39" evidence="5">
    <location>
        <begin position="55"/>
        <end position="254"/>
    </location>
</feature>
<dbReference type="InterPro" id="IPR054751">
    <property type="entry name" value="NBAS_C"/>
</dbReference>
<protein>
    <submittedName>
        <fullName evidence="7">NBAS protein</fullName>
    </submittedName>
</protein>
<gene>
    <name evidence="7" type="primary">Nbas_1</name>
    <name evidence="7" type="ORF">GTO96_0015500</name>
</gene>
<feature type="domain" description="NBAS subunit of NRZ tethering complex C-terminal" evidence="6">
    <location>
        <begin position="854"/>
        <end position="938"/>
    </location>
</feature>
<keyword evidence="3" id="KW-0256">Endoplasmic reticulum</keyword>
<keyword evidence="8" id="KW-1185">Reference proteome</keyword>
<name>A0A8X7XH91_POLSE</name>
<dbReference type="GO" id="GO:0070939">
    <property type="term" value="C:Dsl1/NZR complex"/>
    <property type="evidence" value="ECO:0007669"/>
    <property type="project" value="TreeGrafter"/>
</dbReference>
<sequence length="987" mass="110322">MSQEQAYEVMVKLTRYMGRNHLENIHLAGQMMNCNAVSVEPQGSMAFRSKVHSKVSYEKSVELVLAAASEYFNSSTSLTDDCMELARCCLQLIKDCPPVIKEELDLINALTHLEEFGVKILPLQVRMRVDRLSLIKECITTSQMAYKQSTKLLGLADLLRVAGDNLLERKGQVLTLLAEQSLHVQDYKAANSYCQELMSTGYNEGWQVCSQLGQCESFQELRTRQELMSFALTHCPASVIQSLLAASSSLQTQILYQKVNCQIDPMHLGEESNTSATVSCIADELQTESNAATSNHSADLLHRTTAKTIEVLSTTSMTTKAVLHAVSDSQWWKKSISYLRPAQDHQLISALTNMEVENLDLSKQSCNAFYESLHTEYCIDKKVAVRAGDETVFTDDAAVVTRWAGCFEQLLKAGPLVRMLDIGSTVLGPDPPIGCEPPNLTENALVMNQLRLGKVEGTCGTWGELLQAVLLQLASDAFPKDMTLALGYLLALPQADPKELINLVTKHVTEYAEANWPEELKKIILQLHLYNEKLTDFTQAQILQGLGRGVDVQRFSEDIQYKKETILGLAELSTTEIEDRIQGLGLLQILKSNPENFHDHMTKYVYPSIEGTDHLRLLYYFTLLEKCDCSDLVKNRIKPETHIRLLKKLKAVATGLNYRKLTDEDCDPLEALAPVLTSQNTLSISKLAPKIPWKHGKMLYPSSVYAVWLRKMFWKGDPVILKKTPQSMTDYIYAYDTCAKYFDKISPADIIFVMDNICFSPQAVSLLTEETRLELTKKALKAVKQISDKLKRTNSEDSSHLAENSPVHFEKALNHLQQSVAHLETLSQSFIISLKNSDQELLKTYSSQYDMSRSEKEKVHELAVTMALDGQPLGDIQNLLRAAAGSLDISPKCVVRDAVKRIISVLSGDENVILTSKKDPLAVLEGTVKSVHANVVNGTVRGHVIGLFNVKSTVFHVFFDLLNPGFHWFSSLDFPLGRSISPEEIVD</sequence>
<dbReference type="PANTHER" id="PTHR15922:SF2">
    <property type="entry name" value="NBAS SUBUNIT OF NRZ TETHERING COMPLEX"/>
    <property type="match status" value="1"/>
</dbReference>
<evidence type="ECO:0000256" key="3">
    <source>
        <dbReference type="ARBA" id="ARBA00022824"/>
    </source>
</evidence>
<evidence type="ECO:0000256" key="2">
    <source>
        <dbReference type="ARBA" id="ARBA00022448"/>
    </source>
</evidence>
<dbReference type="AlphaFoldDB" id="A0A8X7XH91"/>
<evidence type="ECO:0000259" key="6">
    <source>
        <dbReference type="Pfam" id="PF22913"/>
    </source>
</evidence>
<evidence type="ECO:0000256" key="1">
    <source>
        <dbReference type="ARBA" id="ARBA00004240"/>
    </source>
</evidence>
<evidence type="ECO:0000313" key="8">
    <source>
        <dbReference type="Proteomes" id="UP000886611"/>
    </source>
</evidence>
<accession>A0A8X7XH91</accession>
<feature type="non-terminal residue" evidence="7">
    <location>
        <position position="1"/>
    </location>
</feature>
<evidence type="ECO:0000256" key="4">
    <source>
        <dbReference type="ARBA" id="ARBA00022927"/>
    </source>
</evidence>
<dbReference type="Pfam" id="PF08314">
    <property type="entry name" value="Sec39"/>
    <property type="match status" value="1"/>
</dbReference>
<dbReference type="Pfam" id="PF22913">
    <property type="entry name" value="NBAS_11th"/>
    <property type="match status" value="1"/>
</dbReference>